<organism evidence="2 3">
    <name type="scientific">Cirrhinus mrigala</name>
    <name type="common">Mrigala</name>
    <dbReference type="NCBI Taxonomy" id="683832"/>
    <lineage>
        <taxon>Eukaryota</taxon>
        <taxon>Metazoa</taxon>
        <taxon>Chordata</taxon>
        <taxon>Craniata</taxon>
        <taxon>Vertebrata</taxon>
        <taxon>Euteleostomi</taxon>
        <taxon>Actinopterygii</taxon>
        <taxon>Neopterygii</taxon>
        <taxon>Teleostei</taxon>
        <taxon>Ostariophysi</taxon>
        <taxon>Cypriniformes</taxon>
        <taxon>Cyprinidae</taxon>
        <taxon>Labeoninae</taxon>
        <taxon>Labeonini</taxon>
        <taxon>Cirrhinus</taxon>
    </lineage>
</organism>
<dbReference type="Proteomes" id="UP001529510">
    <property type="component" value="Unassembled WGS sequence"/>
</dbReference>
<accession>A0ABD0MYA8</accession>
<feature type="compositionally biased region" description="Polar residues" evidence="1">
    <location>
        <begin position="1"/>
        <end position="10"/>
    </location>
</feature>
<keyword evidence="3" id="KW-1185">Reference proteome</keyword>
<evidence type="ECO:0000313" key="2">
    <source>
        <dbReference type="EMBL" id="KAL0153078.1"/>
    </source>
</evidence>
<feature type="region of interest" description="Disordered" evidence="1">
    <location>
        <begin position="1"/>
        <end position="65"/>
    </location>
</feature>
<sequence length="65" mass="6868">GRQQQINLRSESPACKGETTTDTKSKSPAFEAATDTTSSEPLACEERDNLRSESSSSETTADAAS</sequence>
<gene>
    <name evidence="2" type="ORF">M9458_051677</name>
</gene>
<comment type="caution">
    <text evidence="2">The sequence shown here is derived from an EMBL/GenBank/DDBJ whole genome shotgun (WGS) entry which is preliminary data.</text>
</comment>
<name>A0ABD0MYA8_CIRMR</name>
<dbReference type="AlphaFoldDB" id="A0ABD0MYA8"/>
<evidence type="ECO:0000313" key="3">
    <source>
        <dbReference type="Proteomes" id="UP001529510"/>
    </source>
</evidence>
<protein>
    <submittedName>
        <fullName evidence="2">Uncharacterized protein</fullName>
    </submittedName>
</protein>
<feature type="compositionally biased region" description="Low complexity" evidence="1">
    <location>
        <begin position="52"/>
        <end position="65"/>
    </location>
</feature>
<evidence type="ECO:0000256" key="1">
    <source>
        <dbReference type="SAM" id="MobiDB-lite"/>
    </source>
</evidence>
<dbReference type="EMBL" id="JAMKFB020000146">
    <property type="protein sequence ID" value="KAL0153078.1"/>
    <property type="molecule type" value="Genomic_DNA"/>
</dbReference>
<proteinExistence type="predicted"/>
<feature type="non-terminal residue" evidence="2">
    <location>
        <position position="1"/>
    </location>
</feature>
<reference evidence="2 3" key="1">
    <citation type="submission" date="2024-05" db="EMBL/GenBank/DDBJ databases">
        <title>Genome sequencing and assembly of Indian major carp, Cirrhinus mrigala (Hamilton, 1822).</title>
        <authorList>
            <person name="Mohindra V."/>
            <person name="Chowdhury L.M."/>
            <person name="Lal K."/>
            <person name="Jena J.K."/>
        </authorList>
    </citation>
    <scope>NUCLEOTIDE SEQUENCE [LARGE SCALE GENOMIC DNA]</scope>
    <source>
        <strain evidence="2">CM1030</strain>
        <tissue evidence="2">Blood</tissue>
    </source>
</reference>